<gene>
    <name evidence="3" type="ORF">NG895_10725</name>
</gene>
<dbReference type="PROSITE" id="PS50994">
    <property type="entry name" value="INTEGRASE"/>
    <property type="match status" value="1"/>
</dbReference>
<feature type="region of interest" description="Disordered" evidence="1">
    <location>
        <begin position="1"/>
        <end position="34"/>
    </location>
</feature>
<dbReference type="InterPro" id="IPR036397">
    <property type="entry name" value="RNaseH_sf"/>
</dbReference>
<reference evidence="3" key="1">
    <citation type="submission" date="2022-06" db="EMBL/GenBank/DDBJ databases">
        <title>Aeoliella straminimaris, a novel planctomycete from sediments.</title>
        <authorList>
            <person name="Vitorino I.R."/>
            <person name="Lage O.M."/>
        </authorList>
    </citation>
    <scope>NUCLEOTIDE SEQUENCE</scope>
    <source>
        <strain evidence="3">ICT_H6.2</strain>
    </source>
</reference>
<organism evidence="3 4">
    <name type="scientific">Aeoliella straminimaris</name>
    <dbReference type="NCBI Taxonomy" id="2954799"/>
    <lineage>
        <taxon>Bacteria</taxon>
        <taxon>Pseudomonadati</taxon>
        <taxon>Planctomycetota</taxon>
        <taxon>Planctomycetia</taxon>
        <taxon>Pirellulales</taxon>
        <taxon>Lacipirellulaceae</taxon>
        <taxon>Aeoliella</taxon>
    </lineage>
</organism>
<dbReference type="Gene3D" id="3.30.420.10">
    <property type="entry name" value="Ribonuclease H-like superfamily/Ribonuclease H"/>
    <property type="match status" value="1"/>
</dbReference>
<evidence type="ECO:0000313" key="4">
    <source>
        <dbReference type="Proteomes" id="UP001155241"/>
    </source>
</evidence>
<dbReference type="PANTHER" id="PTHR46889:SF4">
    <property type="entry name" value="TRANSPOSASE INSO FOR INSERTION SEQUENCE ELEMENT IS911B-RELATED"/>
    <property type="match status" value="1"/>
</dbReference>
<name>A0A9X2JFS6_9BACT</name>
<dbReference type="EMBL" id="JAMXLR010000036">
    <property type="protein sequence ID" value="MCO6044380.1"/>
    <property type="molecule type" value="Genomic_DNA"/>
</dbReference>
<sequence length="197" mass="22296">MQEMGLKSRVRKRFTPTTTKADPSKRPAPNVLDRDFDAERPNQKWVTDITYLPTLAGWVYVAVVVDLFSREVVGWSMSRSLATPLVSDALRQAIESRRPQRGELLHHSDRGCQYTSESYQRTLQTLGIECSMSRRGNCYDNAVAERFFWSLKHVWTKHCQCRHTRAHPTESGTSARTGMGESPVSSVSMGGHRVNPA</sequence>
<comment type="caution">
    <text evidence="3">The sequence shown here is derived from an EMBL/GenBank/DDBJ whole genome shotgun (WGS) entry which is preliminary data.</text>
</comment>
<feature type="region of interest" description="Disordered" evidence="1">
    <location>
        <begin position="165"/>
        <end position="197"/>
    </location>
</feature>
<keyword evidence="4" id="KW-1185">Reference proteome</keyword>
<dbReference type="InterPro" id="IPR012337">
    <property type="entry name" value="RNaseH-like_sf"/>
</dbReference>
<dbReference type="GO" id="GO:0003676">
    <property type="term" value="F:nucleic acid binding"/>
    <property type="evidence" value="ECO:0007669"/>
    <property type="project" value="InterPro"/>
</dbReference>
<dbReference type="SUPFAM" id="SSF53098">
    <property type="entry name" value="Ribonuclease H-like"/>
    <property type="match status" value="1"/>
</dbReference>
<dbReference type="InterPro" id="IPR050900">
    <property type="entry name" value="Transposase_IS3/IS150/IS904"/>
</dbReference>
<proteinExistence type="predicted"/>
<dbReference type="Proteomes" id="UP001155241">
    <property type="component" value="Unassembled WGS sequence"/>
</dbReference>
<evidence type="ECO:0000256" key="1">
    <source>
        <dbReference type="SAM" id="MobiDB-lite"/>
    </source>
</evidence>
<evidence type="ECO:0000313" key="3">
    <source>
        <dbReference type="EMBL" id="MCO6044380.1"/>
    </source>
</evidence>
<dbReference type="NCBIfam" id="NF033516">
    <property type="entry name" value="transpos_IS3"/>
    <property type="match status" value="1"/>
</dbReference>
<dbReference type="InterPro" id="IPR048020">
    <property type="entry name" value="Transpos_IS3"/>
</dbReference>
<dbReference type="Pfam" id="PF00665">
    <property type="entry name" value="rve"/>
    <property type="match status" value="1"/>
</dbReference>
<dbReference type="GO" id="GO:0015074">
    <property type="term" value="P:DNA integration"/>
    <property type="evidence" value="ECO:0007669"/>
    <property type="project" value="InterPro"/>
</dbReference>
<dbReference type="InterPro" id="IPR001584">
    <property type="entry name" value="Integrase_cat-core"/>
</dbReference>
<dbReference type="AlphaFoldDB" id="A0A9X2JFS6"/>
<accession>A0A9X2JFS6</accession>
<dbReference type="PANTHER" id="PTHR46889">
    <property type="entry name" value="TRANSPOSASE INSF FOR INSERTION SEQUENCE IS3B-RELATED"/>
    <property type="match status" value="1"/>
</dbReference>
<feature type="domain" description="Integrase catalytic" evidence="2">
    <location>
        <begin position="37"/>
        <end position="152"/>
    </location>
</feature>
<evidence type="ECO:0000259" key="2">
    <source>
        <dbReference type="PROSITE" id="PS50994"/>
    </source>
</evidence>
<protein>
    <submittedName>
        <fullName evidence="3">IS3 family transposase</fullName>
    </submittedName>
</protein>